<evidence type="ECO:0000259" key="1">
    <source>
        <dbReference type="Pfam" id="PF13577"/>
    </source>
</evidence>
<proteinExistence type="predicted"/>
<sequence length="156" mass="17570">MTETLETRLAALEAESAIRKLKYIYLNACDSKDVETIKACFTEDAELDYPPIGKFGLDGLIDIFTQMAATTPITDVHQAHNGVINIDGDTATGFWNLGFATYDPRDKSFRLLSSFYHDRYRKTETGWKICYSRSEPRAIVDGSLAEDSIKAEWLAE</sequence>
<accession>A0A368EKR5</accession>
<name>A0A368EKR5_9PROT</name>
<feature type="domain" description="SnoaL-like" evidence="1">
    <location>
        <begin position="11"/>
        <end position="131"/>
    </location>
</feature>
<dbReference type="Gene3D" id="3.10.450.50">
    <property type="match status" value="1"/>
</dbReference>
<reference evidence="2 3" key="1">
    <citation type="journal article" date="2018" name="Microbiome">
        <title>Fine metagenomic profile of the Mediterranean stratified and mixed water columns revealed by assembly and recruitment.</title>
        <authorList>
            <person name="Haro-Moreno J.M."/>
            <person name="Lopez-Perez M."/>
            <person name="De La Torre J.R."/>
            <person name="Picazo A."/>
            <person name="Camacho A."/>
            <person name="Rodriguez-Valera F."/>
        </authorList>
    </citation>
    <scope>NUCLEOTIDE SEQUENCE [LARGE SCALE GENOMIC DNA]</scope>
    <source>
        <strain evidence="2">MED-G50</strain>
    </source>
</reference>
<dbReference type="Proteomes" id="UP000252289">
    <property type="component" value="Unassembled WGS sequence"/>
</dbReference>
<comment type="caution">
    <text evidence="2">The sequence shown here is derived from an EMBL/GenBank/DDBJ whole genome shotgun (WGS) entry which is preliminary data.</text>
</comment>
<evidence type="ECO:0000313" key="2">
    <source>
        <dbReference type="EMBL" id="RCL84414.1"/>
    </source>
</evidence>
<dbReference type="InterPro" id="IPR037401">
    <property type="entry name" value="SnoaL-like"/>
</dbReference>
<organism evidence="2 3">
    <name type="scientific">PS1 clade bacterium</name>
    <dbReference type="NCBI Taxonomy" id="2175152"/>
    <lineage>
        <taxon>Bacteria</taxon>
        <taxon>Pseudomonadati</taxon>
        <taxon>Pseudomonadota</taxon>
        <taxon>Alphaproteobacteria</taxon>
        <taxon>PS1 clade</taxon>
    </lineage>
</organism>
<dbReference type="AlphaFoldDB" id="A0A368EKR5"/>
<dbReference type="SUPFAM" id="SSF54427">
    <property type="entry name" value="NTF2-like"/>
    <property type="match status" value="1"/>
</dbReference>
<evidence type="ECO:0000313" key="3">
    <source>
        <dbReference type="Proteomes" id="UP000252289"/>
    </source>
</evidence>
<gene>
    <name evidence="2" type="ORF">DBW64_03645</name>
</gene>
<dbReference type="InterPro" id="IPR032710">
    <property type="entry name" value="NTF2-like_dom_sf"/>
</dbReference>
<dbReference type="Pfam" id="PF13577">
    <property type="entry name" value="SnoaL_4"/>
    <property type="match status" value="1"/>
</dbReference>
<dbReference type="EMBL" id="QOQK01000014">
    <property type="protein sequence ID" value="RCL84414.1"/>
    <property type="molecule type" value="Genomic_DNA"/>
</dbReference>
<protein>
    <submittedName>
        <fullName evidence="2">Nuclear transport factor 2 family protein</fullName>
    </submittedName>
</protein>